<dbReference type="AlphaFoldDB" id="A0A2Z4IJV2"/>
<evidence type="ECO:0000313" key="1">
    <source>
        <dbReference type="EMBL" id="AWW31422.1"/>
    </source>
</evidence>
<dbReference type="InterPro" id="IPR012808">
    <property type="entry name" value="CHP02453"/>
</dbReference>
<gene>
    <name evidence="1" type="ORF">DN752_15550</name>
</gene>
<dbReference type="Pfam" id="PF09365">
    <property type="entry name" value="DUF2461"/>
    <property type="match status" value="1"/>
</dbReference>
<dbReference type="NCBIfam" id="TIGR02453">
    <property type="entry name" value="TIGR02453 family protein"/>
    <property type="match status" value="1"/>
</dbReference>
<dbReference type="PANTHER" id="PTHR36452:SF1">
    <property type="entry name" value="DUF2461 DOMAIN-CONTAINING PROTEIN"/>
    <property type="match status" value="1"/>
</dbReference>
<dbReference type="OrthoDB" id="9794241at2"/>
<sequence>MNKDTLSFLSALAENNSKEWMDANREWYQGTRKGFLETVEALLEELKKVEPGLAGLRPKDCVFRQNRDIRFSANKAPYKNNMGGYFSPGGKKSVGPGYYLHIQPGESFLAGGIWMPAAEELKKIRQEIDYAGEELKNIIGQPAFKSSFGEIHGERLKTSPRDYSTDHPHIDLLRLKSFVVTHSLTDEEVLSDGLVETCLGYYSKMEDFHAFLARAVDDAESGEGII</sequence>
<name>A0A2Z4IJV2_9BACT</name>
<protein>
    <submittedName>
        <fullName evidence="1">TIGR02453 family protein</fullName>
    </submittedName>
</protein>
<dbReference type="KEGG" id="est:DN752_15550"/>
<evidence type="ECO:0000313" key="2">
    <source>
        <dbReference type="Proteomes" id="UP000248688"/>
    </source>
</evidence>
<dbReference type="EMBL" id="CP030041">
    <property type="protein sequence ID" value="AWW31422.1"/>
    <property type="molecule type" value="Genomic_DNA"/>
</dbReference>
<dbReference type="PIRSF" id="PIRSF028451">
    <property type="entry name" value="UCP028451"/>
    <property type="match status" value="1"/>
</dbReference>
<accession>A0A2Z4IJV2</accession>
<organism evidence="1 2">
    <name type="scientific">Echinicola strongylocentroti</name>
    <dbReference type="NCBI Taxonomy" id="1795355"/>
    <lineage>
        <taxon>Bacteria</taxon>
        <taxon>Pseudomonadati</taxon>
        <taxon>Bacteroidota</taxon>
        <taxon>Cytophagia</taxon>
        <taxon>Cytophagales</taxon>
        <taxon>Cyclobacteriaceae</taxon>
        <taxon>Echinicola</taxon>
    </lineage>
</organism>
<dbReference type="PANTHER" id="PTHR36452">
    <property type="entry name" value="CHROMOSOME 12, WHOLE GENOME SHOTGUN SEQUENCE"/>
    <property type="match status" value="1"/>
</dbReference>
<dbReference type="Proteomes" id="UP000248688">
    <property type="component" value="Chromosome"/>
</dbReference>
<dbReference type="RefSeq" id="WP_112784798.1">
    <property type="nucleotide sequence ID" value="NZ_CP030041.1"/>
</dbReference>
<reference evidence="1 2" key="1">
    <citation type="submission" date="2018-06" db="EMBL/GenBank/DDBJ databases">
        <title>Echinicola strongylocentroti sp. nov., isolated from a sea urchin Strongylocentrotus intermedius.</title>
        <authorList>
            <person name="Bae S.S."/>
        </authorList>
    </citation>
    <scope>NUCLEOTIDE SEQUENCE [LARGE SCALE GENOMIC DNA]</scope>
    <source>
        <strain evidence="1 2">MEBiC08714</strain>
    </source>
</reference>
<proteinExistence type="predicted"/>
<keyword evidence="2" id="KW-1185">Reference proteome</keyword>
<dbReference type="InterPro" id="IPR015996">
    <property type="entry name" value="UCP028451"/>
</dbReference>